<dbReference type="GO" id="GO:0005829">
    <property type="term" value="C:cytosol"/>
    <property type="evidence" value="ECO:0007669"/>
    <property type="project" value="TreeGrafter"/>
</dbReference>
<evidence type="ECO:0000313" key="8">
    <source>
        <dbReference type="EMBL" id="AKJ64215.1"/>
    </source>
</evidence>
<name>A0A0G3EHA8_9BACT</name>
<dbReference type="Pfam" id="PF02562">
    <property type="entry name" value="PhoH"/>
    <property type="match status" value="1"/>
</dbReference>
<comment type="similarity">
    <text evidence="2">Belongs to the PhoH family.</text>
</comment>
<gene>
    <name evidence="8" type="primary">ybeZ</name>
    <name evidence="8" type="ORF">L21SP4_00954</name>
</gene>
<keyword evidence="3" id="KW-0963">Cytoplasm</keyword>
<keyword evidence="4" id="KW-0547">Nucleotide-binding</keyword>
<reference evidence="9" key="1">
    <citation type="submission" date="2015-02" db="EMBL/GenBank/DDBJ databases">
        <title>Description and complete genome sequence of the first cultured representative of the subdivision 5 of the Verrucomicrobia phylum.</title>
        <authorList>
            <person name="Spring S."/>
            <person name="Bunk B."/>
            <person name="Sproer C."/>
            <person name="Klenk H.-P."/>
        </authorList>
    </citation>
    <scope>NUCLEOTIDE SEQUENCE [LARGE SCALE GENOMIC DNA]</scope>
    <source>
        <strain evidence="9">L21-Fru-AB</strain>
    </source>
</reference>
<keyword evidence="5" id="KW-0067">ATP-binding</keyword>
<evidence type="ECO:0000256" key="3">
    <source>
        <dbReference type="ARBA" id="ARBA00022490"/>
    </source>
</evidence>
<feature type="domain" description="PhoH-like protein" evidence="7">
    <location>
        <begin position="109"/>
        <end position="311"/>
    </location>
</feature>
<dbReference type="OrthoDB" id="9773137at2"/>
<sequence length="322" mass="36511">MSTETLHFENPREVRDISGERHGMRERIGEALEVKLTARDLWLKIEGEDEAVRRAIRFFDGVRHVREEGVSISRQGLDYALSAFCSGREDVFARLSKIRVDVSPRMPSIFPRTLGQQVYLEQIYRSAVTFSIGPAGTGKTYLAMAVAVSELLQGNVNRIILTRPAIEAGETLGFLPGDLQEKVDPYLRPLYDALYDMLSADEVERYRSKGVIEVAPLAYMRGRTLNHAFTILDEAQNTTMEQMFMFLTRLGFDSRCVVTGDATQTDLPPNKPSGLLEARRLLAHLDRIGFCDLTEEDVVRHPIVQEIIRAYRKRNAEQETES</sequence>
<dbReference type="STRING" id="1307763.L21SP4_00954"/>
<accession>A0A0G3EHA8</accession>
<evidence type="ECO:0000256" key="5">
    <source>
        <dbReference type="ARBA" id="ARBA00022840"/>
    </source>
</evidence>
<dbReference type="KEGG" id="vbl:L21SP4_00954"/>
<protein>
    <recommendedName>
        <fullName evidence="6">PhoH-like protein</fullName>
    </recommendedName>
</protein>
<dbReference type="InterPro" id="IPR051451">
    <property type="entry name" value="PhoH2-like"/>
</dbReference>
<reference evidence="8 9" key="2">
    <citation type="journal article" date="2016" name="ISME J.">
        <title>Characterization of the first cultured representative of Verrucomicrobia subdivision 5 indicates the proposal of a novel phylum.</title>
        <authorList>
            <person name="Spring S."/>
            <person name="Bunk B."/>
            <person name="Sproer C."/>
            <person name="Schumann P."/>
            <person name="Rohde M."/>
            <person name="Tindall B.J."/>
            <person name="Klenk H.P."/>
        </authorList>
    </citation>
    <scope>NUCLEOTIDE SEQUENCE [LARGE SCALE GENOMIC DNA]</scope>
    <source>
        <strain evidence="8 9">L21-Fru-AB</strain>
    </source>
</reference>
<dbReference type="FunFam" id="3.40.50.300:FF:000013">
    <property type="entry name" value="PhoH family ATPase"/>
    <property type="match status" value="1"/>
</dbReference>
<comment type="subcellular location">
    <subcellularLocation>
        <location evidence="1">Cytoplasm</location>
    </subcellularLocation>
</comment>
<dbReference type="Gene3D" id="3.40.50.300">
    <property type="entry name" value="P-loop containing nucleotide triphosphate hydrolases"/>
    <property type="match status" value="1"/>
</dbReference>
<dbReference type="PATRIC" id="fig|1609981.3.peg.998"/>
<dbReference type="InterPro" id="IPR003714">
    <property type="entry name" value="PhoH"/>
</dbReference>
<organism evidence="8 9">
    <name type="scientific">Kiritimatiella glycovorans</name>
    <dbReference type="NCBI Taxonomy" id="1307763"/>
    <lineage>
        <taxon>Bacteria</taxon>
        <taxon>Pseudomonadati</taxon>
        <taxon>Kiritimatiellota</taxon>
        <taxon>Kiritimatiellia</taxon>
        <taxon>Kiritimatiellales</taxon>
        <taxon>Kiritimatiellaceae</taxon>
        <taxon>Kiritimatiella</taxon>
    </lineage>
</organism>
<evidence type="ECO:0000256" key="1">
    <source>
        <dbReference type="ARBA" id="ARBA00004496"/>
    </source>
</evidence>
<keyword evidence="9" id="KW-1185">Reference proteome</keyword>
<dbReference type="Proteomes" id="UP000035268">
    <property type="component" value="Chromosome"/>
</dbReference>
<dbReference type="SUPFAM" id="SSF52540">
    <property type="entry name" value="P-loop containing nucleoside triphosphate hydrolases"/>
    <property type="match status" value="1"/>
</dbReference>
<dbReference type="InterPro" id="IPR027417">
    <property type="entry name" value="P-loop_NTPase"/>
</dbReference>
<proteinExistence type="inferred from homology"/>
<evidence type="ECO:0000256" key="6">
    <source>
        <dbReference type="ARBA" id="ARBA00039970"/>
    </source>
</evidence>
<evidence type="ECO:0000256" key="2">
    <source>
        <dbReference type="ARBA" id="ARBA00010393"/>
    </source>
</evidence>
<evidence type="ECO:0000259" key="7">
    <source>
        <dbReference type="Pfam" id="PF02562"/>
    </source>
</evidence>
<evidence type="ECO:0000313" key="9">
    <source>
        <dbReference type="Proteomes" id="UP000035268"/>
    </source>
</evidence>
<dbReference type="AlphaFoldDB" id="A0A0G3EHA8"/>
<dbReference type="RefSeq" id="WP_052881570.1">
    <property type="nucleotide sequence ID" value="NZ_CP010904.1"/>
</dbReference>
<evidence type="ECO:0000256" key="4">
    <source>
        <dbReference type="ARBA" id="ARBA00022741"/>
    </source>
</evidence>
<dbReference type="EMBL" id="CP010904">
    <property type="protein sequence ID" value="AKJ64215.1"/>
    <property type="molecule type" value="Genomic_DNA"/>
</dbReference>
<dbReference type="PANTHER" id="PTHR30473:SF1">
    <property type="entry name" value="PHOH-LIKE PROTEIN"/>
    <property type="match status" value="1"/>
</dbReference>
<dbReference type="GO" id="GO:0005524">
    <property type="term" value="F:ATP binding"/>
    <property type="evidence" value="ECO:0007669"/>
    <property type="project" value="UniProtKB-KW"/>
</dbReference>
<dbReference type="PANTHER" id="PTHR30473">
    <property type="entry name" value="PROTEIN PHOH"/>
    <property type="match status" value="1"/>
</dbReference>